<protein>
    <submittedName>
        <fullName evidence="2">Uncharacterized protein</fullName>
    </submittedName>
</protein>
<organism evidence="2 3">
    <name type="scientific">Rhizobium laguerreae</name>
    <dbReference type="NCBI Taxonomy" id="1076926"/>
    <lineage>
        <taxon>Bacteria</taxon>
        <taxon>Pseudomonadati</taxon>
        <taxon>Pseudomonadota</taxon>
        <taxon>Alphaproteobacteria</taxon>
        <taxon>Hyphomicrobiales</taxon>
        <taxon>Rhizobiaceae</taxon>
        <taxon>Rhizobium/Agrobacterium group</taxon>
        <taxon>Rhizobium</taxon>
    </lineage>
</organism>
<evidence type="ECO:0000313" key="2">
    <source>
        <dbReference type="EMBL" id="MBB3164654.1"/>
    </source>
</evidence>
<dbReference type="RefSeq" id="WP_143529507.1">
    <property type="nucleotide sequence ID" value="NZ_JACHXX010000008.1"/>
</dbReference>
<dbReference type="EMBL" id="JACHXX010000008">
    <property type="protein sequence ID" value="MBB3164654.1"/>
    <property type="molecule type" value="Genomic_DNA"/>
</dbReference>
<gene>
    <name evidence="2" type="ORF">FHS25_005157</name>
</gene>
<name>A0ABR6GEE2_9HYPH</name>
<sequence>MRQHEAFEEENHGPANDKGNPLVNDCYETSDVVNDTDAYSIKVSCSFSQGMRHDIFSATASQSPVDYRFSPMPATHDVAFISQSNVACHTAEKAPPLPRDHIADCDTLTKMELRRRYPQEENSHRNMLYRRKTEGALIHPDLYEFRSFLRILGPKPARGVTVERIINDDREYAPAKVCWADKRTQNSNKGDSHVFFEAATGQSVTTSQLARRQGVSPAAIRKRLERGWKDNEIVAGKTHRIASVPSARSNTAGMASSVPKRRELTWAEREFASTAATYREQREEDGTEAFLPTYEFCKEFRAECGLPYSEAEYEGYARRLWPQHRPHLNYFNPKLPESQRQLIAKIDPGYVQRITAERAARSNLKEVL</sequence>
<feature type="region of interest" description="Disordered" evidence="1">
    <location>
        <begin position="1"/>
        <end position="23"/>
    </location>
</feature>
<dbReference type="Proteomes" id="UP000542811">
    <property type="component" value="Unassembled WGS sequence"/>
</dbReference>
<comment type="caution">
    <text evidence="2">The sequence shown here is derived from an EMBL/GenBank/DDBJ whole genome shotgun (WGS) entry which is preliminary data.</text>
</comment>
<evidence type="ECO:0000313" key="3">
    <source>
        <dbReference type="Proteomes" id="UP000542811"/>
    </source>
</evidence>
<keyword evidence="3" id="KW-1185">Reference proteome</keyword>
<accession>A0ABR6GEE2</accession>
<reference evidence="2 3" key="1">
    <citation type="submission" date="2020-08" db="EMBL/GenBank/DDBJ databases">
        <title>Genomic Encyclopedia of Type Strains, Phase III (KMG-III): the genomes of soil and plant-associated and newly described type strains.</title>
        <authorList>
            <person name="Whitman W."/>
        </authorList>
    </citation>
    <scope>NUCLEOTIDE SEQUENCE [LARGE SCALE GENOMIC DNA]</scope>
    <source>
        <strain evidence="2 3">CECT 8280</strain>
    </source>
</reference>
<feature type="compositionally biased region" description="Basic and acidic residues" evidence="1">
    <location>
        <begin position="1"/>
        <end position="12"/>
    </location>
</feature>
<proteinExistence type="predicted"/>
<evidence type="ECO:0000256" key="1">
    <source>
        <dbReference type="SAM" id="MobiDB-lite"/>
    </source>
</evidence>